<dbReference type="SUPFAM" id="SSF56300">
    <property type="entry name" value="Metallo-dependent phosphatases"/>
    <property type="match status" value="1"/>
</dbReference>
<dbReference type="RefSeq" id="WP_259805769.1">
    <property type="nucleotide sequence ID" value="NZ_CP080776.1"/>
</dbReference>
<dbReference type="GO" id="GO:0030288">
    <property type="term" value="C:outer membrane-bounded periplasmic space"/>
    <property type="evidence" value="ECO:0007669"/>
    <property type="project" value="TreeGrafter"/>
</dbReference>
<accession>A0A9Q9H8T0</accession>
<reference evidence="5" key="1">
    <citation type="submission" date="2021-08" db="EMBL/GenBank/DDBJ databases">
        <authorList>
            <person name="Nwanade C."/>
            <person name="Wang M."/>
            <person name="Masoudi A."/>
            <person name="Yu Z."/>
            <person name="Liu J."/>
        </authorList>
    </citation>
    <scope>NUCLEOTIDE SEQUENCE</scope>
    <source>
        <strain evidence="5">S056</strain>
    </source>
</reference>
<dbReference type="GO" id="GO:0016787">
    <property type="term" value="F:hydrolase activity"/>
    <property type="evidence" value="ECO:0007669"/>
    <property type="project" value="UniProtKB-KW"/>
</dbReference>
<dbReference type="PRINTS" id="PR01607">
    <property type="entry name" value="APYRASEFAMLY"/>
</dbReference>
<name>A0A9Q9H8T0_9RHOB</name>
<dbReference type="InterPro" id="IPR029052">
    <property type="entry name" value="Metallo-depent_PP-like"/>
</dbReference>
<keyword evidence="1" id="KW-0732">Signal</keyword>
<gene>
    <name evidence="5" type="ORF">K3X48_11550</name>
</gene>
<dbReference type="InterPro" id="IPR008334">
    <property type="entry name" value="5'-Nucleotdase_C"/>
</dbReference>
<feature type="domain" description="Calcineurin-like phosphoesterase" evidence="3">
    <location>
        <begin position="20"/>
        <end position="266"/>
    </location>
</feature>
<dbReference type="PANTHER" id="PTHR11575:SF6">
    <property type="entry name" value="2',3'-CYCLIC-NUCLEOTIDE 2'-PHOSPHODIESTERASE_3'-NUCLEOTIDASE"/>
    <property type="match status" value="1"/>
</dbReference>
<dbReference type="Gene3D" id="3.90.780.10">
    <property type="entry name" value="5'-Nucleotidase, C-terminal domain"/>
    <property type="match status" value="1"/>
</dbReference>
<dbReference type="NCBIfam" id="NF006938">
    <property type="entry name" value="PRK09420.1"/>
    <property type="match status" value="1"/>
</dbReference>
<dbReference type="InterPro" id="IPR004843">
    <property type="entry name" value="Calcineurin-like_PHP"/>
</dbReference>
<keyword evidence="2" id="KW-0547">Nucleotide-binding</keyword>
<keyword evidence="2" id="KW-0378">Hydrolase</keyword>
<dbReference type="PANTHER" id="PTHR11575">
    <property type="entry name" value="5'-NUCLEOTIDASE-RELATED"/>
    <property type="match status" value="1"/>
</dbReference>
<evidence type="ECO:0000259" key="3">
    <source>
        <dbReference type="Pfam" id="PF00149"/>
    </source>
</evidence>
<dbReference type="AlphaFoldDB" id="A0A9Q9H8T0"/>
<proteinExistence type="inferred from homology"/>
<dbReference type="InterPro" id="IPR006179">
    <property type="entry name" value="5_nucleotidase/apyrase"/>
</dbReference>
<evidence type="ECO:0000313" key="5">
    <source>
        <dbReference type="EMBL" id="UWP94836.1"/>
    </source>
</evidence>
<evidence type="ECO:0000259" key="4">
    <source>
        <dbReference type="Pfam" id="PF02872"/>
    </source>
</evidence>
<dbReference type="Proteomes" id="UP001057991">
    <property type="component" value="Chromosome"/>
</dbReference>
<comment type="similarity">
    <text evidence="2">Belongs to the 5'-nucleotidase family.</text>
</comment>
<dbReference type="SUPFAM" id="SSF55816">
    <property type="entry name" value="5'-nucleotidase (syn. UDP-sugar hydrolase), C-terminal domain"/>
    <property type="match status" value="1"/>
</dbReference>
<organism evidence="5 6">
    <name type="scientific">Aliiroseovarius crassostreae</name>
    <dbReference type="NCBI Taxonomy" id="154981"/>
    <lineage>
        <taxon>Bacteria</taxon>
        <taxon>Pseudomonadati</taxon>
        <taxon>Pseudomonadota</taxon>
        <taxon>Alphaproteobacteria</taxon>
        <taxon>Rhodobacterales</taxon>
        <taxon>Paracoccaceae</taxon>
        <taxon>Aliiroseovarius</taxon>
    </lineage>
</organism>
<evidence type="ECO:0000256" key="2">
    <source>
        <dbReference type="RuleBase" id="RU362119"/>
    </source>
</evidence>
<dbReference type="Gene3D" id="3.60.21.10">
    <property type="match status" value="1"/>
</dbReference>
<evidence type="ECO:0000313" key="6">
    <source>
        <dbReference type="Proteomes" id="UP001057991"/>
    </source>
</evidence>
<dbReference type="EMBL" id="CP080776">
    <property type="protein sequence ID" value="UWP94836.1"/>
    <property type="molecule type" value="Genomic_DNA"/>
</dbReference>
<dbReference type="InterPro" id="IPR036907">
    <property type="entry name" value="5'-Nucleotdase_C_sf"/>
</dbReference>
<dbReference type="GO" id="GO:0000166">
    <property type="term" value="F:nucleotide binding"/>
    <property type="evidence" value="ECO:0007669"/>
    <property type="project" value="UniProtKB-KW"/>
</dbReference>
<dbReference type="Pfam" id="PF00149">
    <property type="entry name" value="Metallophos"/>
    <property type="match status" value="1"/>
</dbReference>
<evidence type="ECO:0000256" key="1">
    <source>
        <dbReference type="ARBA" id="ARBA00022729"/>
    </source>
</evidence>
<dbReference type="GO" id="GO:0009166">
    <property type="term" value="P:nucleotide catabolic process"/>
    <property type="evidence" value="ECO:0007669"/>
    <property type="project" value="InterPro"/>
</dbReference>
<dbReference type="Pfam" id="PF02872">
    <property type="entry name" value="5_nucleotid_C"/>
    <property type="match status" value="1"/>
</dbReference>
<feature type="domain" description="5'-Nucleotidase C-terminal" evidence="4">
    <location>
        <begin position="427"/>
        <end position="560"/>
    </location>
</feature>
<protein>
    <submittedName>
        <fullName evidence="5">Bifunctional 2',3'-cyclic-nucleotide 2'-phosphodiesterase/3'-nucleotidase</fullName>
    </submittedName>
</protein>
<sequence length="643" mass="70873">MSQNAANVDECSRSLRMKVRFLATTDLHMHILPYDYLNDLPNARWGLAQTAKLIQQARMERRNAVLLDAGDFLHGTAMGDFVVEQARGERARGHLPEVHPMIAAMNHLRYDAATIGNHDFDRGVDVLLSAIEQAEFPIVSANSVLKKGEHPFLDSTFMPPYTILNRRFRDCDGVSHMLRIGVIGFLPPNSIHTGESQPITPGTRDILEAARSFVPRLRAKGVDLVVALAHSGIDMSEPRPGMENAVVPLCEIDGVDVVIGGHSHQCFPPPPGDANPAHNWLHAAHMDLEGGKIHGKPVVVPGFWGSHLGVIDLDLTRSDGRWHICAGRSELREVPESEQDAVGADFSALLGQLHESTLMHVRTRIGYAHQSLHSYFSLVGLDPSTRLVQQAMTDFTRQLISDGEVPDLPVLASSAPFKNGGLGGPGYFTSIQPGELTLRSVSDLYIFPNELALVRASGAYIRDWLERAASVFCQVAPGQARQVLKDVGTPGYLLETILGVTYRIDLSQPARFSTAGRLENPAACRITDLRYQDRLVRDEDEFLLVTSDFRIRGGGGFPIIDPDRIVPVKQVSIRDLVRQYVEQRQNIELEPTLQFTFAPVREASVVFPSSPLGKAQLAEGVPLSLRDLGEEDPRGFSLYELML</sequence>